<evidence type="ECO:0000313" key="2">
    <source>
        <dbReference type="Proteomes" id="UP000230553"/>
    </source>
</evidence>
<name>A0A2M7TF17_9BACT</name>
<evidence type="ECO:0000313" key="1">
    <source>
        <dbReference type="EMBL" id="PIZ44365.1"/>
    </source>
</evidence>
<sequence length="97" mass="12041">MVILFALFFLGYYLWYRLTLFRRKIKKEVQEAEQTLHKAFALFKKDIREQIKLLEKTRTKRQLTEEEEKIIKQFRKDLDDAEKFVRKEIEDIEKEVK</sequence>
<comment type="caution">
    <text evidence="1">The sequence shown here is derived from an EMBL/GenBank/DDBJ whole genome shotgun (WGS) entry which is preliminary data.</text>
</comment>
<accession>A0A2M7TF17</accession>
<protein>
    <submittedName>
        <fullName evidence="1">Uncharacterized protein</fullName>
    </submittedName>
</protein>
<proteinExistence type="predicted"/>
<dbReference type="EMBL" id="PFNM01000052">
    <property type="protein sequence ID" value="PIZ44365.1"/>
    <property type="molecule type" value="Genomic_DNA"/>
</dbReference>
<dbReference type="Proteomes" id="UP000230553">
    <property type="component" value="Unassembled WGS sequence"/>
</dbReference>
<reference evidence="2" key="1">
    <citation type="submission" date="2017-09" db="EMBL/GenBank/DDBJ databases">
        <title>Depth-based differentiation of microbial function through sediment-hosted aquifers and enrichment of novel symbionts in the deep terrestrial subsurface.</title>
        <authorList>
            <person name="Probst A.J."/>
            <person name="Ladd B."/>
            <person name="Jarett J.K."/>
            <person name="Geller-Mcgrath D.E."/>
            <person name="Sieber C.M.K."/>
            <person name="Emerson J.B."/>
            <person name="Anantharaman K."/>
            <person name="Thomas B.C."/>
            <person name="Malmstrom R."/>
            <person name="Stieglmeier M."/>
            <person name="Klingl A."/>
            <person name="Woyke T."/>
            <person name="Ryan C.M."/>
            <person name="Banfield J.F."/>
        </authorList>
    </citation>
    <scope>NUCLEOTIDE SEQUENCE [LARGE SCALE GENOMIC DNA]</scope>
</reference>
<organism evidence="1 2">
    <name type="scientific">Candidatus Wolfebacteria bacterium CG_4_10_14_0_2_um_filter_39_18</name>
    <dbReference type="NCBI Taxonomy" id="1975061"/>
    <lineage>
        <taxon>Bacteria</taxon>
        <taxon>Candidatus Wolfeibacteriota</taxon>
    </lineage>
</organism>
<dbReference type="AlphaFoldDB" id="A0A2M7TF17"/>
<gene>
    <name evidence="1" type="ORF">COY31_02710</name>
</gene>